<feature type="compositionally biased region" description="Basic residues" evidence="1">
    <location>
        <begin position="783"/>
        <end position="794"/>
    </location>
</feature>
<reference evidence="3" key="1">
    <citation type="submission" date="2021-03" db="EMBL/GenBank/DDBJ databases">
        <title>Comparative genomics and phylogenomic investigation of the class Geoglossomycetes provide insights into ecological specialization and systematics.</title>
        <authorList>
            <person name="Melie T."/>
            <person name="Pirro S."/>
            <person name="Miller A.N."/>
            <person name="Quandt A."/>
        </authorList>
    </citation>
    <scope>NUCLEOTIDE SEQUENCE</scope>
    <source>
        <strain evidence="3">CAQ_001_2017</strain>
    </source>
</reference>
<feature type="compositionally biased region" description="Gly residues" evidence="1">
    <location>
        <begin position="900"/>
        <end position="912"/>
    </location>
</feature>
<proteinExistence type="predicted"/>
<dbReference type="AlphaFoldDB" id="A0A9P8LH12"/>
<dbReference type="PANTHER" id="PTHR14905">
    <property type="entry name" value="NG37"/>
    <property type="match status" value="1"/>
</dbReference>
<feature type="signal peptide" evidence="2">
    <location>
        <begin position="1"/>
        <end position="27"/>
    </location>
</feature>
<dbReference type="Pfam" id="PF07217">
    <property type="entry name" value="Het-C"/>
    <property type="match status" value="2"/>
</dbReference>
<feature type="compositionally biased region" description="Polar residues" evidence="1">
    <location>
        <begin position="864"/>
        <end position="876"/>
    </location>
</feature>
<dbReference type="EMBL" id="JAGHQM010000120">
    <property type="protein sequence ID" value="KAH0565235.1"/>
    <property type="molecule type" value="Genomic_DNA"/>
</dbReference>
<protein>
    <recommendedName>
        <fullName evidence="5">Het-C-domain-containing protein</fullName>
    </recommendedName>
</protein>
<dbReference type="PANTHER" id="PTHR14905:SF7">
    <property type="entry name" value="VON WILLEBRAND FACTOR A DOMAIN-CONTAINING PROTEIN 7"/>
    <property type="match status" value="1"/>
</dbReference>
<name>A0A9P8LH12_9PEZI</name>
<feature type="compositionally biased region" description="Basic and acidic residues" evidence="1">
    <location>
        <begin position="681"/>
        <end position="690"/>
    </location>
</feature>
<evidence type="ECO:0000256" key="1">
    <source>
        <dbReference type="SAM" id="MobiDB-lite"/>
    </source>
</evidence>
<keyword evidence="2" id="KW-0732">Signal</keyword>
<evidence type="ECO:0000313" key="3">
    <source>
        <dbReference type="EMBL" id="KAH0565235.1"/>
    </source>
</evidence>
<feature type="compositionally biased region" description="Basic and acidic residues" evidence="1">
    <location>
        <begin position="758"/>
        <end position="782"/>
    </location>
</feature>
<organism evidence="3 4">
    <name type="scientific">Trichoglossum hirsutum</name>
    <dbReference type="NCBI Taxonomy" id="265104"/>
    <lineage>
        <taxon>Eukaryota</taxon>
        <taxon>Fungi</taxon>
        <taxon>Dikarya</taxon>
        <taxon>Ascomycota</taxon>
        <taxon>Pezizomycotina</taxon>
        <taxon>Geoglossomycetes</taxon>
        <taxon>Geoglossales</taxon>
        <taxon>Geoglossaceae</taxon>
        <taxon>Trichoglossum</taxon>
    </lineage>
</organism>
<sequence>MANTRFPVALILTVVFVFVLLPSPAAAFGAGNIASISKIEGHNWRHGDIEDTLKTIAFIRGHKWTSMMVKRVYFGNWLRDYSQALDVGTLKSVQAGTIRILVWILSFLSFGYATGEFEVTEERLGVYRPEEHIDNPKDYADNTDARRFDARLRGPVQRAELEIDPNTGMKNYIANESGGWATSSGYVKHSLSRSIHFGRVYTNGAQGTAGKEADLCEALRCLGQALHCMEDFGAHSTYFLLSANLPANPLFTGVLTSTGIGNYVELALRELGFTGVFPHTGTATEINLYGHKVFPLVTGSFGVVDFLHSVIGEVTDNFAASEVNELDLELLEASEQSKKKTSGPSSDGGARGLGSNSGQEVQHLTTLLSQVPGGAGLCQQAEKLQADSNAREFENMSLGAGSRGVDEYYGASRAPGAGVPTFEAPPGTAGGPPAPGIPGMNPNFDPIKTAAQIYPILEFRDRVARVISATIEKIPGLEALVEKITETLTVFVLSLLAPFIRPIINAISKQLQEGSSGIVQASGRSQYEPWNNPNCTDPTHSLLSKDHFSNKLNEPAGQVAAAILVYVVPRVLYAWEHPQIPEQQVLNDVIRAFHHPAIRDQKNELHRIMFDVVQRWTTQLPDRGASLNKILGSDGVKKGLNHSGDTHDPGFLGMGSGRIHGYGSHSKVSGSEWEKRRKKKDKEGKTRGLEEDAYGVSGSSVGYRTGDYYDEGRHREREHRHKEHHKEYKEQRDLRKEHKREKKSDKDKYYSDEDYGDEGSKKRGDKKEKRRDEDSDSGDYKKDKHKHKDYKHHSSSGGGHRGLDLSEDEDDASTSYSRHEKSHKHSETYQPYPEREPPEQDFGYRAAAATAQYQGSGSYPSQSTAYGNYQSGSTYSGGHPQTGYGGPPFPADPDASYPGYGYGYGGGQGGHGSGDRRRS</sequence>
<feature type="region of interest" description="Disordered" evidence="1">
    <location>
        <begin position="638"/>
        <end position="919"/>
    </location>
</feature>
<feature type="compositionally biased region" description="Low complexity" evidence="1">
    <location>
        <begin position="852"/>
        <end position="863"/>
    </location>
</feature>
<evidence type="ECO:0000313" key="4">
    <source>
        <dbReference type="Proteomes" id="UP000750711"/>
    </source>
</evidence>
<evidence type="ECO:0000256" key="2">
    <source>
        <dbReference type="SAM" id="SignalP"/>
    </source>
</evidence>
<feature type="region of interest" description="Disordered" evidence="1">
    <location>
        <begin position="334"/>
        <end position="359"/>
    </location>
</feature>
<feature type="compositionally biased region" description="Basic and acidic residues" evidence="1">
    <location>
        <begin position="725"/>
        <end position="751"/>
    </location>
</feature>
<dbReference type="InterPro" id="IPR052577">
    <property type="entry name" value="VWA7"/>
</dbReference>
<accession>A0A9P8LH12</accession>
<comment type="caution">
    <text evidence="3">The sequence shown here is derived from an EMBL/GenBank/DDBJ whole genome shotgun (WGS) entry which is preliminary data.</text>
</comment>
<keyword evidence="4" id="KW-1185">Reference proteome</keyword>
<evidence type="ECO:0008006" key="5">
    <source>
        <dbReference type="Google" id="ProtNLM"/>
    </source>
</evidence>
<feature type="chain" id="PRO_5040148674" description="Het-C-domain-containing protein" evidence="2">
    <location>
        <begin position="28"/>
        <end position="919"/>
    </location>
</feature>
<gene>
    <name evidence="3" type="ORF">GP486_001379</name>
</gene>
<dbReference type="Proteomes" id="UP000750711">
    <property type="component" value="Unassembled WGS sequence"/>
</dbReference>
<dbReference type="InterPro" id="IPR010816">
    <property type="entry name" value="Het-C"/>
</dbReference>